<dbReference type="PROSITE" id="PS50994">
    <property type="entry name" value="INTEGRASE"/>
    <property type="match status" value="1"/>
</dbReference>
<gene>
    <name evidence="2" type="ORF">A9Q75_07160</name>
</gene>
<feature type="domain" description="Integrase catalytic" evidence="1">
    <location>
        <begin position="218"/>
        <end position="426"/>
    </location>
</feature>
<evidence type="ECO:0000313" key="3">
    <source>
        <dbReference type="Proteomes" id="UP000243053"/>
    </source>
</evidence>
<dbReference type="Proteomes" id="UP000243053">
    <property type="component" value="Unassembled WGS sequence"/>
</dbReference>
<dbReference type="GO" id="GO:0015074">
    <property type="term" value="P:DNA integration"/>
    <property type="evidence" value="ECO:0007669"/>
    <property type="project" value="InterPro"/>
</dbReference>
<proteinExistence type="predicted"/>
<comment type="caution">
    <text evidence="2">The sequence shown here is derived from an EMBL/GenBank/DDBJ whole genome shotgun (WGS) entry which is preliminary data.</text>
</comment>
<sequence length="622" mass="72064">MESSTLIKIEPGKKVSYKGDNYRVVELLNLTQIKIVNETTGISFTVSVDDIDIQKLESAGHTDELLNITEESWNLAKSRLNTIKPLLNLSNRSRSDVEKAAIGNNLHTNTLYGWLKLYEASGLLSSLLPKVRRDRGSTKFDEEIEELIKQAIATEYLTKQKKSQRMVIDEVKKLCRKENLTPPHDNTIRNRIKALSPELVASRRQGRKVSDNTYRPIQKKFPGADWPLAAVQIDHTKLDIILVDDYYRKAIGRPWITLAFDVYSRMVTGFYVSFDPPSAMTTGLCLIHSILPKEKWLAKYDINGEWPLWGLPTKIHVDNAKEFRGNMLQKACEQYNIDIEWRPVARPNFGAHVERVLGTFSKEIHALPGSTFSNIFEKGDYDSESKASMTLREFEHWLANYVVNVYHQKIHSMIGMTPVAKYKQGILGDEYNPGCGLPAKIRDEERLKFDFMPYELRSILDYGVVIDKVHYYHDVLRPWINAAEENEPRKKRKFIFRRDPRDISQIWFYDPELHSHFAIPYRDTSHPAISIWELREAAARAEAQGKETLNEHVIFEAYEKMREIEQEAVHKTKVARRSIQRRKIHAKVEKPIPKNIVAEQLDTNDDIPELEIEPFDEMDDWS</sequence>
<evidence type="ECO:0000313" key="2">
    <source>
        <dbReference type="EMBL" id="OUR81677.1"/>
    </source>
</evidence>
<dbReference type="AlphaFoldDB" id="A0A1Y5EM21"/>
<reference evidence="3" key="1">
    <citation type="journal article" date="2017" name="Proc. Natl. Acad. Sci. U.S.A.">
        <title>Simulation of Deepwater Horizon oil plume reveals substrate specialization within a complex community of hydrocarbon degraders.</title>
        <authorList>
            <person name="Hu P."/>
            <person name="Dubinsky E.A."/>
            <person name="Probst A.J."/>
            <person name="Wang J."/>
            <person name="Sieber C.M.K."/>
            <person name="Tom L.M."/>
            <person name="Gardinali P."/>
            <person name="Banfield J.F."/>
            <person name="Atlas R.M."/>
            <person name="Andersen G.L."/>
        </authorList>
    </citation>
    <scope>NUCLEOTIDE SEQUENCE [LARGE SCALE GENOMIC DNA]</scope>
</reference>
<dbReference type="Gene3D" id="3.30.420.10">
    <property type="entry name" value="Ribonuclease H-like superfamily/Ribonuclease H"/>
    <property type="match status" value="1"/>
</dbReference>
<name>A0A1Y5EM21_COLPS</name>
<dbReference type="EMBL" id="MAAF01000044">
    <property type="protein sequence ID" value="OUR81677.1"/>
    <property type="molecule type" value="Genomic_DNA"/>
</dbReference>
<dbReference type="SUPFAM" id="SSF53098">
    <property type="entry name" value="Ribonuclease H-like"/>
    <property type="match status" value="1"/>
</dbReference>
<dbReference type="Pfam" id="PF09299">
    <property type="entry name" value="Mu-transpos_C"/>
    <property type="match status" value="1"/>
</dbReference>
<dbReference type="InterPro" id="IPR001584">
    <property type="entry name" value="Integrase_cat-core"/>
</dbReference>
<dbReference type="Gene3D" id="1.10.10.60">
    <property type="entry name" value="Homeodomain-like"/>
    <property type="match status" value="1"/>
</dbReference>
<protein>
    <submittedName>
        <fullName evidence="2">Transposase</fullName>
    </submittedName>
</protein>
<dbReference type="InterPro" id="IPR012337">
    <property type="entry name" value="RNaseH-like_sf"/>
</dbReference>
<dbReference type="InterPro" id="IPR015378">
    <property type="entry name" value="Transposase-like_Mu_C"/>
</dbReference>
<dbReference type="InterPro" id="IPR036397">
    <property type="entry name" value="RNaseH_sf"/>
</dbReference>
<organism evidence="2 3">
    <name type="scientific">Colwellia psychrerythraea</name>
    <name type="common">Vibrio psychroerythus</name>
    <dbReference type="NCBI Taxonomy" id="28229"/>
    <lineage>
        <taxon>Bacteria</taxon>
        <taxon>Pseudomonadati</taxon>
        <taxon>Pseudomonadota</taxon>
        <taxon>Gammaproteobacteria</taxon>
        <taxon>Alteromonadales</taxon>
        <taxon>Colwelliaceae</taxon>
        <taxon>Colwellia</taxon>
    </lineage>
</organism>
<accession>A0A1Y5EM21</accession>
<evidence type="ECO:0000259" key="1">
    <source>
        <dbReference type="PROSITE" id="PS50994"/>
    </source>
</evidence>
<dbReference type="GO" id="GO:0003676">
    <property type="term" value="F:nucleic acid binding"/>
    <property type="evidence" value="ECO:0007669"/>
    <property type="project" value="InterPro"/>
</dbReference>